<dbReference type="InterPro" id="IPR034154">
    <property type="entry name" value="TOPRIM_DnaG/twinkle"/>
</dbReference>
<dbReference type="GO" id="GO:0003677">
    <property type="term" value="F:DNA binding"/>
    <property type="evidence" value="ECO:0007669"/>
    <property type="project" value="InterPro"/>
</dbReference>
<keyword evidence="4" id="KW-0548">Nucleotidyltransferase</keyword>
<dbReference type="GO" id="GO:0008270">
    <property type="term" value="F:zinc ion binding"/>
    <property type="evidence" value="ECO:0007669"/>
    <property type="project" value="InterPro"/>
</dbReference>
<sequence>MYWRDDPIYFLERLEGVRPSGKDRWTARCPAHPDRNPSLSIALKDGRVLIHCFAGCDPEAVLAAVGLTWKDLSPWSPTYDRPWRPNTATPGTLKGRKVPPTPDERRRRVLERLWGQSLPLDHPKAEVARRYLEARGLDLGEVKGVQNLRVHPGLPYREEKDTPPLGVFPVLLARVVHPAHGLVALHRTYLHPEGKGKATVPSPKKLTSPVFEGATRGAAIPLYPPEEGKPLALAEGVETALAVRELTGWPVWATVSAGGLEAVLLPSEVREVVLCADHDRRGLLAARVLAARLLEEGRTARFAVPPEEKDWLDELVKAKTGAATPVKEVEEVSHAPVYH</sequence>
<dbReference type="STRING" id="751945.Theos_1310"/>
<dbReference type="RefSeq" id="WP_016329534.1">
    <property type="nucleotide sequence ID" value="NC_019386.1"/>
</dbReference>
<feature type="domain" description="DUF7146" evidence="9">
    <location>
        <begin position="105"/>
        <end position="216"/>
    </location>
</feature>
<dbReference type="InterPro" id="IPR055570">
    <property type="entry name" value="DUF7146"/>
</dbReference>
<feature type="region of interest" description="Disordered" evidence="7">
    <location>
        <begin position="80"/>
        <end position="104"/>
    </location>
</feature>
<dbReference type="GO" id="GO:1990077">
    <property type="term" value="C:primosome complex"/>
    <property type="evidence" value="ECO:0007669"/>
    <property type="project" value="UniProtKB-KW"/>
</dbReference>
<dbReference type="SUPFAM" id="SSF57783">
    <property type="entry name" value="Zinc beta-ribbon"/>
    <property type="match status" value="1"/>
</dbReference>
<dbReference type="Pfam" id="PF13362">
    <property type="entry name" value="Toprim_3"/>
    <property type="match status" value="1"/>
</dbReference>
<gene>
    <name evidence="10" type="ORF">Theos_1310</name>
</gene>
<proteinExistence type="predicted"/>
<dbReference type="PATRIC" id="fig|751945.3.peg.1296"/>
<accession>K7RIY0</accession>
<dbReference type="AlphaFoldDB" id="K7RIY0"/>
<dbReference type="Gene3D" id="3.40.1360.10">
    <property type="match status" value="1"/>
</dbReference>
<dbReference type="CDD" id="cd01029">
    <property type="entry name" value="TOPRIM_primases"/>
    <property type="match status" value="1"/>
</dbReference>
<dbReference type="eggNOG" id="COG4643">
    <property type="taxonomic scope" value="Bacteria"/>
</dbReference>
<keyword evidence="11" id="KW-1185">Reference proteome</keyword>
<dbReference type="OrthoDB" id="34187at2"/>
<evidence type="ECO:0000256" key="1">
    <source>
        <dbReference type="ARBA" id="ARBA00022478"/>
    </source>
</evidence>
<dbReference type="InterPro" id="IPR006171">
    <property type="entry name" value="TOPRIM_dom"/>
</dbReference>
<keyword evidence="1" id="KW-0240">DNA-directed RNA polymerase</keyword>
<keyword evidence="6" id="KW-0804">Transcription</keyword>
<evidence type="ECO:0000256" key="2">
    <source>
        <dbReference type="ARBA" id="ARBA00022515"/>
    </source>
</evidence>
<dbReference type="GO" id="GO:0016779">
    <property type="term" value="F:nucleotidyltransferase activity"/>
    <property type="evidence" value="ECO:0007669"/>
    <property type="project" value="UniProtKB-KW"/>
</dbReference>
<organism evidence="10 11">
    <name type="scientific">Thermus oshimai JL-2</name>
    <dbReference type="NCBI Taxonomy" id="751945"/>
    <lineage>
        <taxon>Bacteria</taxon>
        <taxon>Thermotogati</taxon>
        <taxon>Deinococcota</taxon>
        <taxon>Deinococci</taxon>
        <taxon>Thermales</taxon>
        <taxon>Thermaceae</taxon>
        <taxon>Thermus</taxon>
    </lineage>
</organism>
<dbReference type="GO" id="GO:0000428">
    <property type="term" value="C:DNA-directed RNA polymerase complex"/>
    <property type="evidence" value="ECO:0007669"/>
    <property type="project" value="UniProtKB-KW"/>
</dbReference>
<feature type="domain" description="Toprim" evidence="8">
    <location>
        <begin position="232"/>
        <end position="317"/>
    </location>
</feature>
<keyword evidence="2" id="KW-0639">Primosome</keyword>
<evidence type="ECO:0000256" key="5">
    <source>
        <dbReference type="ARBA" id="ARBA00022705"/>
    </source>
</evidence>
<evidence type="ECO:0000256" key="3">
    <source>
        <dbReference type="ARBA" id="ARBA00022679"/>
    </source>
</evidence>
<dbReference type="Gene3D" id="3.90.580.10">
    <property type="entry name" value="Zinc finger, CHC2-type domain"/>
    <property type="match status" value="1"/>
</dbReference>
<evidence type="ECO:0000256" key="4">
    <source>
        <dbReference type="ARBA" id="ARBA00022695"/>
    </source>
</evidence>
<dbReference type="GO" id="GO:0006269">
    <property type="term" value="P:DNA replication, synthesis of primer"/>
    <property type="evidence" value="ECO:0007669"/>
    <property type="project" value="UniProtKB-KW"/>
</dbReference>
<evidence type="ECO:0000313" key="10">
    <source>
        <dbReference type="EMBL" id="AFV76347.1"/>
    </source>
</evidence>
<reference evidence="10 11" key="1">
    <citation type="journal article" date="2013" name="Genome Announc.">
        <title>Whole Genome Sequencing of Thermus oshimai JL-2 and Thermus thermophilus JL-18, Incomplete Denitrifiers from the United States Great Basin.</title>
        <authorList>
            <person name="Murugapiran S.K."/>
            <person name="Huntemann M."/>
            <person name="Wei C.L."/>
            <person name="Han J."/>
            <person name="Detter J.C."/>
            <person name="Han C.S."/>
            <person name="Erkkila T.H."/>
            <person name="Teshima H."/>
            <person name="Chen A."/>
            <person name="Kyrpides N."/>
            <person name="Mavrommatis K."/>
            <person name="Markowitz V."/>
            <person name="Szeto E."/>
            <person name="Ivanova N."/>
            <person name="Pagani I."/>
            <person name="Lam J."/>
            <person name="McDonald A.I."/>
            <person name="Dodsworth J.A."/>
            <person name="Pati A."/>
            <person name="Goodwin L."/>
            <person name="Peters L."/>
            <person name="Pitluck S."/>
            <person name="Woyke T."/>
            <person name="Hedlund B.P."/>
        </authorList>
    </citation>
    <scope>NUCLEOTIDE SEQUENCE</scope>
    <source>
        <strain evidence="10 11">JL-2</strain>
    </source>
</reference>
<evidence type="ECO:0000259" key="8">
    <source>
        <dbReference type="Pfam" id="PF13362"/>
    </source>
</evidence>
<dbReference type="EMBL" id="CP003249">
    <property type="protein sequence ID" value="AFV76347.1"/>
    <property type="molecule type" value="Genomic_DNA"/>
</dbReference>
<dbReference type="HOGENOM" id="CLU_059689_2_0_0"/>
<dbReference type="KEGG" id="tos:Theos_1310"/>
<keyword evidence="5" id="KW-0235">DNA replication</keyword>
<evidence type="ECO:0000259" key="9">
    <source>
        <dbReference type="Pfam" id="PF23639"/>
    </source>
</evidence>
<protein>
    <submittedName>
        <fullName evidence="10">Uncharacterized protein</fullName>
    </submittedName>
</protein>
<name>K7RIY0_THEOS</name>
<dbReference type="Proteomes" id="UP000000211">
    <property type="component" value="Chromosome"/>
</dbReference>
<dbReference type="eggNOG" id="COG0358">
    <property type="taxonomic scope" value="Bacteria"/>
</dbReference>
<evidence type="ECO:0000313" key="11">
    <source>
        <dbReference type="Proteomes" id="UP000000211"/>
    </source>
</evidence>
<dbReference type="Pfam" id="PF23639">
    <property type="entry name" value="DUF7146"/>
    <property type="match status" value="1"/>
</dbReference>
<keyword evidence="3" id="KW-0808">Transferase</keyword>
<evidence type="ECO:0000256" key="6">
    <source>
        <dbReference type="ARBA" id="ARBA00023163"/>
    </source>
</evidence>
<evidence type="ECO:0000256" key="7">
    <source>
        <dbReference type="SAM" id="MobiDB-lite"/>
    </source>
</evidence>
<dbReference type="InterPro" id="IPR036977">
    <property type="entry name" value="DNA_primase_Znf_CHC2"/>
</dbReference>